<evidence type="ECO:0000259" key="4">
    <source>
        <dbReference type="Pfam" id="PF10502"/>
    </source>
</evidence>
<evidence type="ECO:0000256" key="1">
    <source>
        <dbReference type="ARBA" id="ARBA00004401"/>
    </source>
</evidence>
<accession>A0ABU2RWF9</accession>
<dbReference type="EMBL" id="JAVREV010000001">
    <property type="protein sequence ID" value="MDT0441086.1"/>
    <property type="molecule type" value="Genomic_DNA"/>
</dbReference>
<dbReference type="Proteomes" id="UP001183615">
    <property type="component" value="Unassembled WGS sequence"/>
</dbReference>
<keyword evidence="3" id="KW-0472">Membrane</keyword>
<organism evidence="5 6">
    <name type="scientific">Streptomyces johnsoniae</name>
    <dbReference type="NCBI Taxonomy" id="3075532"/>
    <lineage>
        <taxon>Bacteria</taxon>
        <taxon>Bacillati</taxon>
        <taxon>Actinomycetota</taxon>
        <taxon>Actinomycetes</taxon>
        <taxon>Kitasatosporales</taxon>
        <taxon>Streptomycetaceae</taxon>
        <taxon>Streptomyces</taxon>
    </lineage>
</organism>
<dbReference type="PROSITE" id="PS51257">
    <property type="entry name" value="PROKAR_LIPOPROTEIN"/>
    <property type="match status" value="1"/>
</dbReference>
<dbReference type="RefSeq" id="WP_311614591.1">
    <property type="nucleotide sequence ID" value="NZ_JAVREV010000001.1"/>
</dbReference>
<dbReference type="InterPro" id="IPR019533">
    <property type="entry name" value="Peptidase_S26"/>
</dbReference>
<comment type="similarity">
    <text evidence="2 3">Belongs to the peptidase S26 family.</text>
</comment>
<dbReference type="NCBIfam" id="TIGR02227">
    <property type="entry name" value="sigpep_I_bact"/>
    <property type="match status" value="1"/>
</dbReference>
<dbReference type="GO" id="GO:0009003">
    <property type="term" value="F:signal peptidase activity"/>
    <property type="evidence" value="ECO:0007669"/>
    <property type="project" value="UniProtKB-EC"/>
</dbReference>
<dbReference type="PRINTS" id="PR00727">
    <property type="entry name" value="LEADERPTASE"/>
</dbReference>
<keyword evidence="3" id="KW-0812">Transmembrane</keyword>
<evidence type="ECO:0000313" key="5">
    <source>
        <dbReference type="EMBL" id="MDT0441086.1"/>
    </source>
</evidence>
<protein>
    <recommendedName>
        <fullName evidence="3">Signal peptidase I</fullName>
        <ecNumber evidence="3">3.4.21.89</ecNumber>
    </recommendedName>
</protein>
<proteinExistence type="inferred from homology"/>
<reference evidence="6" key="1">
    <citation type="submission" date="2023-07" db="EMBL/GenBank/DDBJ databases">
        <title>30 novel species of actinomycetes from the DSMZ collection.</title>
        <authorList>
            <person name="Nouioui I."/>
        </authorList>
    </citation>
    <scope>NUCLEOTIDE SEQUENCE [LARGE SCALE GENOMIC DNA]</scope>
    <source>
        <strain evidence="6">DSM 41886</strain>
    </source>
</reference>
<dbReference type="Pfam" id="PF10502">
    <property type="entry name" value="Peptidase_S26"/>
    <property type="match status" value="1"/>
</dbReference>
<sequence length="248" mass="25857">MGGVVRRRGRLGRALSGAAVAVGCVLLLGGFVLAAVLYQPYTVPTSSMAPSVTSGDRVLAQRIDGGDVRRGDVVVFRDTSFGESLMIKRVVGIGGDTVACCDERGRLTVDGEPVDERYLDEEYGAAPSGFEAEVPEGELFLLGDDRADSLDSRSLLSETSAGTVPLDAVSARVEATVWPLDRFGLLPRPGGFEGLEGGISGAGPLRPLFYAISAGAVLILAGAAYAPLARRAGRNRPPRRADVPGDAQ</sequence>
<gene>
    <name evidence="5" type="primary">lepB</name>
    <name evidence="5" type="ORF">RM779_00510</name>
</gene>
<evidence type="ECO:0000313" key="6">
    <source>
        <dbReference type="Proteomes" id="UP001183615"/>
    </source>
</evidence>
<evidence type="ECO:0000256" key="2">
    <source>
        <dbReference type="ARBA" id="ARBA00009370"/>
    </source>
</evidence>
<evidence type="ECO:0000256" key="3">
    <source>
        <dbReference type="RuleBase" id="RU362042"/>
    </source>
</evidence>
<keyword evidence="3" id="KW-0645">Protease</keyword>
<feature type="domain" description="Peptidase S26" evidence="4">
    <location>
        <begin position="23"/>
        <end position="178"/>
    </location>
</feature>
<dbReference type="SUPFAM" id="SSF51306">
    <property type="entry name" value="LexA/Signal peptidase"/>
    <property type="match status" value="1"/>
</dbReference>
<keyword evidence="3 5" id="KW-0378">Hydrolase</keyword>
<keyword evidence="3" id="KW-1133">Transmembrane helix</keyword>
<dbReference type="PANTHER" id="PTHR43390">
    <property type="entry name" value="SIGNAL PEPTIDASE I"/>
    <property type="match status" value="1"/>
</dbReference>
<dbReference type="EC" id="3.4.21.89" evidence="3"/>
<dbReference type="PANTHER" id="PTHR43390:SF1">
    <property type="entry name" value="CHLOROPLAST PROCESSING PEPTIDASE"/>
    <property type="match status" value="1"/>
</dbReference>
<comment type="caution">
    <text evidence="5">The sequence shown here is derived from an EMBL/GenBank/DDBJ whole genome shotgun (WGS) entry which is preliminary data.</text>
</comment>
<dbReference type="InterPro" id="IPR036286">
    <property type="entry name" value="LexA/Signal_pep-like_sf"/>
</dbReference>
<comment type="subcellular location">
    <subcellularLocation>
        <location evidence="1">Cell membrane</location>
        <topology evidence="1">Single-pass type II membrane protein</topology>
    </subcellularLocation>
    <subcellularLocation>
        <location evidence="3">Membrane</location>
        <topology evidence="3">Single-pass type II membrane protein</topology>
    </subcellularLocation>
</comment>
<dbReference type="InterPro" id="IPR000223">
    <property type="entry name" value="Pept_S26A_signal_pept_1"/>
</dbReference>
<comment type="catalytic activity">
    <reaction evidence="3">
        <text>Cleavage of hydrophobic, N-terminal signal or leader sequences from secreted and periplasmic proteins.</text>
        <dbReference type="EC" id="3.4.21.89"/>
    </reaction>
</comment>
<dbReference type="CDD" id="cd06530">
    <property type="entry name" value="S26_SPase_I"/>
    <property type="match status" value="1"/>
</dbReference>
<name>A0ABU2RWF9_9ACTN</name>
<dbReference type="Gene3D" id="2.10.109.10">
    <property type="entry name" value="Umud Fragment, subunit A"/>
    <property type="match status" value="1"/>
</dbReference>
<keyword evidence="6" id="KW-1185">Reference proteome</keyword>
<feature type="transmembrane region" description="Helical" evidence="3">
    <location>
        <begin position="208"/>
        <end position="229"/>
    </location>
</feature>